<reference evidence="1 2" key="1">
    <citation type="submission" date="2019-09" db="EMBL/GenBank/DDBJ databases">
        <title>Draft genome sequence of Ginsengibacter sp. BR5-29.</title>
        <authorList>
            <person name="Im W.-T."/>
        </authorList>
    </citation>
    <scope>NUCLEOTIDE SEQUENCE [LARGE SCALE GENOMIC DNA]</scope>
    <source>
        <strain evidence="1 2">BR5-29</strain>
    </source>
</reference>
<comment type="caution">
    <text evidence="1">The sequence shown here is derived from an EMBL/GenBank/DDBJ whole genome shotgun (WGS) entry which is preliminary data.</text>
</comment>
<accession>A0A5J5IK38</accession>
<evidence type="ECO:0000313" key="1">
    <source>
        <dbReference type="EMBL" id="KAA9041171.1"/>
    </source>
</evidence>
<evidence type="ECO:0000313" key="2">
    <source>
        <dbReference type="Proteomes" id="UP000326903"/>
    </source>
</evidence>
<dbReference type="Pfam" id="PF11009">
    <property type="entry name" value="BrxC"/>
    <property type="match status" value="1"/>
</dbReference>
<dbReference type="NCBIfam" id="TIGR04019">
    <property type="entry name" value="B_thiol_YtxJ"/>
    <property type="match status" value="1"/>
</dbReference>
<keyword evidence="2" id="KW-1185">Reference proteome</keyword>
<organism evidence="1 2">
    <name type="scientific">Ginsengibacter hankyongi</name>
    <dbReference type="NCBI Taxonomy" id="2607284"/>
    <lineage>
        <taxon>Bacteria</taxon>
        <taxon>Pseudomonadati</taxon>
        <taxon>Bacteroidota</taxon>
        <taxon>Chitinophagia</taxon>
        <taxon>Chitinophagales</taxon>
        <taxon>Chitinophagaceae</taxon>
        <taxon>Ginsengibacter</taxon>
    </lineage>
</organism>
<name>A0A5J5IK38_9BACT</name>
<protein>
    <submittedName>
        <fullName evidence="1">Bacillithiol system redox-active protein YtxJ</fullName>
    </submittedName>
</protein>
<gene>
    <name evidence="1" type="primary">ytxJ</name>
    <name evidence="1" type="ORF">FW778_03795</name>
</gene>
<dbReference type="Gene3D" id="3.40.30.10">
    <property type="entry name" value="Glutaredoxin"/>
    <property type="match status" value="1"/>
</dbReference>
<dbReference type="Proteomes" id="UP000326903">
    <property type="component" value="Unassembled WGS sequence"/>
</dbReference>
<proteinExistence type="predicted"/>
<dbReference type="EMBL" id="VYQF01000001">
    <property type="protein sequence ID" value="KAA9041171.1"/>
    <property type="molecule type" value="Genomic_DNA"/>
</dbReference>
<dbReference type="AlphaFoldDB" id="A0A5J5IK38"/>
<dbReference type="InterPro" id="IPR022551">
    <property type="entry name" value="BrxC"/>
</dbReference>
<dbReference type="RefSeq" id="WP_150413260.1">
    <property type="nucleotide sequence ID" value="NZ_VYQF01000001.1"/>
</dbReference>
<sequence>MKWIPLNNEEQLEEIKTNSLHVPQVIFKHSSRCAISSMAKSRLDRKEQPEGMDFYFLDIINHRTISNKIAHDFHVPHESPQVLIINKGACVYDESHSGIDMDDIKANAANT</sequence>